<dbReference type="InterPro" id="IPR008278">
    <property type="entry name" value="4-PPantetheinyl_Trfase_dom"/>
</dbReference>
<evidence type="ECO:0000256" key="1">
    <source>
        <dbReference type="ARBA" id="ARBA00010990"/>
    </source>
</evidence>
<dbReference type="GO" id="GO:0019878">
    <property type="term" value="P:lysine biosynthetic process via aminoadipic acid"/>
    <property type="evidence" value="ECO:0007669"/>
    <property type="project" value="TreeGrafter"/>
</dbReference>
<accession>A0A543AVX3</accession>
<feature type="domain" description="4'-phosphopantetheinyl transferase" evidence="3">
    <location>
        <begin position="101"/>
        <end position="166"/>
    </location>
</feature>
<dbReference type="GO" id="GO:0008897">
    <property type="term" value="F:holo-[acyl-carrier-protein] synthase activity"/>
    <property type="evidence" value="ECO:0007669"/>
    <property type="project" value="InterPro"/>
</dbReference>
<dbReference type="Proteomes" id="UP000317043">
    <property type="component" value="Unassembled WGS sequence"/>
</dbReference>
<organism evidence="4 5">
    <name type="scientific">Stackebrandtia endophytica</name>
    <dbReference type="NCBI Taxonomy" id="1496996"/>
    <lineage>
        <taxon>Bacteria</taxon>
        <taxon>Bacillati</taxon>
        <taxon>Actinomycetota</taxon>
        <taxon>Actinomycetes</taxon>
        <taxon>Glycomycetales</taxon>
        <taxon>Glycomycetaceae</taxon>
        <taxon>Stackebrandtia</taxon>
    </lineage>
</organism>
<proteinExistence type="inferred from homology"/>
<dbReference type="PANTHER" id="PTHR12215:SF10">
    <property type="entry name" value="L-AMINOADIPATE-SEMIALDEHYDE DEHYDROGENASE-PHOSPHOPANTETHEINYL TRANSFERASE"/>
    <property type="match status" value="1"/>
</dbReference>
<evidence type="ECO:0000313" key="5">
    <source>
        <dbReference type="Proteomes" id="UP000317043"/>
    </source>
</evidence>
<sequence>MIDLVIARSDPLEDSTLHRIRAAVPPTRRQKCDRYHRRTDRQAGIVSFSLLQYLWRRRSPDPLPEIVLGRFGKPRFQGVRDRHFNWSHDASICVCVLAATPVGVDVQSPVPYDDALFERITTPGERYLRDRFQSDDDMSLLWTRKEAIVKRTGRGLTTPLREVDTLASNVLTLASVEPRYHLSLSAEGLDQAALRSRLRISWLQPSPTAHLWTTRDGDGLGDRSDLRPYRPNYPAYPIMV</sequence>
<dbReference type="InterPro" id="IPR037143">
    <property type="entry name" value="4-PPantetheinyl_Trfase_dom_sf"/>
</dbReference>
<evidence type="ECO:0000313" key="4">
    <source>
        <dbReference type="EMBL" id="TQL76691.1"/>
    </source>
</evidence>
<dbReference type="Pfam" id="PF01648">
    <property type="entry name" value="ACPS"/>
    <property type="match status" value="1"/>
</dbReference>
<dbReference type="Gene3D" id="3.90.470.20">
    <property type="entry name" value="4'-phosphopantetheinyl transferase domain"/>
    <property type="match status" value="2"/>
</dbReference>
<name>A0A543AVX3_9ACTN</name>
<gene>
    <name evidence="4" type="ORF">FB566_2226</name>
</gene>
<dbReference type="InParanoid" id="A0A543AVX3"/>
<comment type="similarity">
    <text evidence="1">Belongs to the P-Pant transferase superfamily. Gsp/Sfp/HetI/AcpT family.</text>
</comment>
<dbReference type="AlphaFoldDB" id="A0A543AVX3"/>
<dbReference type="EMBL" id="VFOW01000001">
    <property type="protein sequence ID" value="TQL76691.1"/>
    <property type="molecule type" value="Genomic_DNA"/>
</dbReference>
<dbReference type="SUPFAM" id="SSF56214">
    <property type="entry name" value="4'-phosphopantetheinyl transferase"/>
    <property type="match status" value="2"/>
</dbReference>
<dbReference type="PANTHER" id="PTHR12215">
    <property type="entry name" value="PHOSPHOPANTETHEINE TRANSFERASE"/>
    <property type="match status" value="1"/>
</dbReference>
<protein>
    <submittedName>
        <fullName evidence="4">4'-phosphopantetheinyl transferase</fullName>
    </submittedName>
</protein>
<comment type="caution">
    <text evidence="4">The sequence shown here is derived from an EMBL/GenBank/DDBJ whole genome shotgun (WGS) entry which is preliminary data.</text>
</comment>
<evidence type="ECO:0000256" key="2">
    <source>
        <dbReference type="ARBA" id="ARBA00022679"/>
    </source>
</evidence>
<dbReference type="InterPro" id="IPR050559">
    <property type="entry name" value="P-Pant_transferase_sf"/>
</dbReference>
<reference evidence="4 5" key="1">
    <citation type="submission" date="2019-06" db="EMBL/GenBank/DDBJ databases">
        <title>Sequencing the genomes of 1000 actinobacteria strains.</title>
        <authorList>
            <person name="Klenk H.-P."/>
        </authorList>
    </citation>
    <scope>NUCLEOTIDE SEQUENCE [LARGE SCALE GENOMIC DNA]</scope>
    <source>
        <strain evidence="4 5">DSM 45928</strain>
    </source>
</reference>
<keyword evidence="2 4" id="KW-0808">Transferase</keyword>
<dbReference type="GO" id="GO:0005829">
    <property type="term" value="C:cytosol"/>
    <property type="evidence" value="ECO:0007669"/>
    <property type="project" value="TreeGrafter"/>
</dbReference>
<dbReference type="GO" id="GO:0000287">
    <property type="term" value="F:magnesium ion binding"/>
    <property type="evidence" value="ECO:0007669"/>
    <property type="project" value="InterPro"/>
</dbReference>
<keyword evidence="5" id="KW-1185">Reference proteome</keyword>
<evidence type="ECO:0000259" key="3">
    <source>
        <dbReference type="Pfam" id="PF01648"/>
    </source>
</evidence>